<feature type="compositionally biased region" description="Acidic residues" evidence="1">
    <location>
        <begin position="315"/>
        <end position="325"/>
    </location>
</feature>
<dbReference type="Pfam" id="PF11223">
    <property type="entry name" value="DUF3020"/>
    <property type="match status" value="1"/>
</dbReference>
<dbReference type="Proteomes" id="UP001497383">
    <property type="component" value="Chromosome 1"/>
</dbReference>
<feature type="compositionally biased region" description="Basic and acidic residues" evidence="1">
    <location>
        <begin position="834"/>
        <end position="851"/>
    </location>
</feature>
<feature type="region of interest" description="Disordered" evidence="1">
    <location>
        <begin position="339"/>
        <end position="362"/>
    </location>
</feature>
<dbReference type="EMBL" id="OZ022405">
    <property type="protein sequence ID" value="CAK9436226.1"/>
    <property type="molecule type" value="Genomic_DNA"/>
</dbReference>
<feature type="compositionally biased region" description="Acidic residues" evidence="1">
    <location>
        <begin position="78"/>
        <end position="93"/>
    </location>
</feature>
<feature type="compositionally biased region" description="Polar residues" evidence="1">
    <location>
        <begin position="184"/>
        <end position="226"/>
    </location>
</feature>
<name>A0ABP0ZHC8_9ASCO</name>
<feature type="compositionally biased region" description="Basic and acidic residues" evidence="1">
    <location>
        <begin position="166"/>
        <end position="175"/>
    </location>
</feature>
<evidence type="ECO:0000259" key="2">
    <source>
        <dbReference type="Pfam" id="PF11223"/>
    </source>
</evidence>
<evidence type="ECO:0000313" key="3">
    <source>
        <dbReference type="EMBL" id="CAK9436226.1"/>
    </source>
</evidence>
<organism evidence="3 4">
    <name type="scientific">Lodderomyces beijingensis</name>
    <dbReference type="NCBI Taxonomy" id="1775926"/>
    <lineage>
        <taxon>Eukaryota</taxon>
        <taxon>Fungi</taxon>
        <taxon>Dikarya</taxon>
        <taxon>Ascomycota</taxon>
        <taxon>Saccharomycotina</taxon>
        <taxon>Pichiomycetes</taxon>
        <taxon>Debaryomycetaceae</taxon>
        <taxon>Candida/Lodderomyces clade</taxon>
        <taxon>Lodderomyces</taxon>
    </lineage>
</organism>
<feature type="compositionally biased region" description="Polar residues" evidence="1">
    <location>
        <begin position="238"/>
        <end position="248"/>
    </location>
</feature>
<feature type="compositionally biased region" description="Basic and acidic residues" evidence="1">
    <location>
        <begin position="781"/>
        <end position="790"/>
    </location>
</feature>
<dbReference type="InterPro" id="IPR021386">
    <property type="entry name" value="SPP41_DUF3020"/>
</dbReference>
<dbReference type="GeneID" id="92205980"/>
<dbReference type="RefSeq" id="XP_066827722.1">
    <property type="nucleotide sequence ID" value="XM_066976742.1"/>
</dbReference>
<feature type="compositionally biased region" description="Basic and acidic residues" evidence="1">
    <location>
        <begin position="560"/>
        <end position="571"/>
    </location>
</feature>
<gene>
    <name evidence="3" type="ORF">LODBEIA_P07840</name>
</gene>
<feature type="compositionally biased region" description="Basic residues" evidence="1">
    <location>
        <begin position="768"/>
        <end position="780"/>
    </location>
</feature>
<feature type="domain" description="DUF3020" evidence="2">
    <location>
        <begin position="774"/>
        <end position="821"/>
    </location>
</feature>
<sequence>MSGNSGSNNDDDEVTFPQTNIEDASASATTHQVPGRVDEGMDFDDDELDLQGAITSALDGVFNMNAPSRRDDEPQVQGEDEEKEEKEIEEEGVLENSSNDLVEENQQQQQQQRETVPTSFAGVEETRPSGAGPAPDADTKKEDAEEDFDAAFNDALSGLFGSSVGGDEKENRKSADNSIGGEGDNQSGNTDVINTTEEPMNQNAHTTPKNSDANLQVAMTTESGNADVSADQERSVESNDNQSDQVPATDSGPAQHEKRVVEEHEEDEENLNLDEAIESALGMVFNRSKDKEPQLDELSEAVDASEHRDLPQQEQEQEQEEDDLDSAITYALRQTMQAQAGATEVSSAADVASDQGPHSISSNFTIAEDVDDLDLEEVITRSLQDAFKASQKALEPDNEDMESAIADAFKSALKRSSELQSSHQGYNAAASAAAATRTTGGAMPDMAPTKFPFGDQSRRIISTPQKIPKQTNQSLHLPATDHLDLESLQMKDILQDAMRMATEKPHELLSELELGDMESAEYMLRSYRAKSEPKKNLPPKPVVLPSRLENRSVDSSGSKPSERPITHREQKLPTQVSTQVSTPSSTASRSDELHAKPKTSIFSNTDVKSQISSVMQALSSKINNGELNDSEILLAIRQITEEIAAGGSLSQFFKKPMTVETFNNEYSEAMRRNLLRSTRDAVTFLQRYSEGEPEEDKAVTVLSNFFDQLVPFGLVEQRDLSEGQVDFMSAVCNSTANTIVGNIPSSASTPDLITIIDRFRSNSPESRRKTRLGNRERKKKWREENAERNKDNELRTRVLKRASAKFGSQESQVKQEWIESEISKRKAKRVTRPNGEEDKPTLEDAVKREPETIADEAVAESTTADTTTNTTTLAAPSGTLSQIAKDENFSKPIIDVFNFLYRRSNTKKRSSQIIATSALIAALALSYVETFSIEQSRAREVVETIIRRELESRNTGFGSLKVDSASDLLRANNGPKRHFTAEMITNFKRFKPSTEEESVKVSTALTRQKPARVVNSNDAPPARPSLQLPRVSPFISHKVLSGDNPAGATRPKSFQKPTAFKRPSPGTGKVTGFGFPKLYTASSS</sequence>
<accession>A0ABP0ZHC8</accession>
<proteinExistence type="predicted"/>
<feature type="region of interest" description="Disordered" evidence="1">
    <location>
        <begin position="416"/>
        <end position="455"/>
    </location>
</feature>
<feature type="compositionally biased region" description="Low complexity" evidence="1">
    <location>
        <begin position="859"/>
        <end position="873"/>
    </location>
</feature>
<feature type="region of interest" description="Disordered" evidence="1">
    <location>
        <begin position="823"/>
        <end position="873"/>
    </location>
</feature>
<feature type="compositionally biased region" description="Acidic residues" evidence="1">
    <location>
        <begin position="40"/>
        <end position="49"/>
    </location>
</feature>
<keyword evidence="4" id="KW-1185">Reference proteome</keyword>
<feature type="region of interest" description="Disordered" evidence="1">
    <location>
        <begin position="1"/>
        <end position="325"/>
    </location>
</feature>
<evidence type="ECO:0000313" key="4">
    <source>
        <dbReference type="Proteomes" id="UP001497383"/>
    </source>
</evidence>
<feature type="compositionally biased region" description="Low complexity" evidence="1">
    <location>
        <begin position="573"/>
        <end position="586"/>
    </location>
</feature>
<feature type="compositionally biased region" description="Polar residues" evidence="1">
    <location>
        <begin position="16"/>
        <end position="32"/>
    </location>
</feature>
<feature type="region of interest" description="Disordered" evidence="1">
    <location>
        <begin position="1038"/>
        <end position="1074"/>
    </location>
</feature>
<feature type="region of interest" description="Disordered" evidence="1">
    <location>
        <begin position="763"/>
        <end position="790"/>
    </location>
</feature>
<feature type="region of interest" description="Disordered" evidence="1">
    <location>
        <begin position="530"/>
        <end position="601"/>
    </location>
</feature>
<protein>
    <recommendedName>
        <fullName evidence="2">DUF3020 domain-containing protein</fullName>
    </recommendedName>
</protein>
<reference evidence="3 4" key="1">
    <citation type="submission" date="2024-03" db="EMBL/GenBank/DDBJ databases">
        <authorList>
            <person name="Brejova B."/>
        </authorList>
    </citation>
    <scope>NUCLEOTIDE SEQUENCE [LARGE SCALE GENOMIC DNA]</scope>
    <source>
        <strain evidence="3 4">CBS 14171</strain>
    </source>
</reference>
<feature type="compositionally biased region" description="Low complexity" evidence="1">
    <location>
        <begin position="428"/>
        <end position="442"/>
    </location>
</feature>
<evidence type="ECO:0000256" key="1">
    <source>
        <dbReference type="SAM" id="MobiDB-lite"/>
    </source>
</evidence>
<feature type="compositionally biased region" description="Acidic residues" evidence="1">
    <location>
        <begin position="263"/>
        <end position="277"/>
    </location>
</feature>